<dbReference type="InterPro" id="IPR043129">
    <property type="entry name" value="ATPase_NBD"/>
</dbReference>
<evidence type="ECO:0000313" key="5">
    <source>
        <dbReference type="EMBL" id="OLN33874.1"/>
    </source>
</evidence>
<evidence type="ECO:0000256" key="2">
    <source>
        <dbReference type="ARBA" id="ARBA00022679"/>
    </source>
</evidence>
<dbReference type="Pfam" id="PF00370">
    <property type="entry name" value="FGGY_N"/>
    <property type="match status" value="1"/>
</dbReference>
<dbReference type="GO" id="GO:0004370">
    <property type="term" value="F:glycerol kinase activity"/>
    <property type="evidence" value="ECO:0007669"/>
    <property type="project" value="TreeGrafter"/>
</dbReference>
<dbReference type="SUPFAM" id="SSF53067">
    <property type="entry name" value="Actin-like ATPase domain"/>
    <property type="match status" value="1"/>
</dbReference>
<dbReference type="GO" id="GO:0019563">
    <property type="term" value="P:glycerol catabolic process"/>
    <property type="evidence" value="ECO:0007669"/>
    <property type="project" value="TreeGrafter"/>
</dbReference>
<reference evidence="5 6" key="1">
    <citation type="submission" date="2016-09" db="EMBL/GenBank/DDBJ databases">
        <title>Complete genome of Desulfosporosinus sp. OL.</title>
        <authorList>
            <person name="Mardanov A."/>
            <person name="Beletsky A."/>
            <person name="Panova A."/>
            <person name="Karnachuk O."/>
            <person name="Ravin N."/>
        </authorList>
    </citation>
    <scope>NUCLEOTIDE SEQUENCE [LARGE SCALE GENOMIC DNA]</scope>
    <source>
        <strain evidence="5 6">OL</strain>
    </source>
</reference>
<dbReference type="Proteomes" id="UP000186102">
    <property type="component" value="Unassembled WGS sequence"/>
</dbReference>
<keyword evidence="6" id="KW-1185">Reference proteome</keyword>
<proteinExistence type="inferred from homology"/>
<dbReference type="PANTHER" id="PTHR10196">
    <property type="entry name" value="SUGAR KINASE"/>
    <property type="match status" value="1"/>
</dbReference>
<organism evidence="5 6">
    <name type="scientific">Desulfosporosinus metallidurans</name>
    <dbReference type="NCBI Taxonomy" id="1888891"/>
    <lineage>
        <taxon>Bacteria</taxon>
        <taxon>Bacillati</taxon>
        <taxon>Bacillota</taxon>
        <taxon>Clostridia</taxon>
        <taxon>Eubacteriales</taxon>
        <taxon>Desulfitobacteriaceae</taxon>
        <taxon>Desulfosporosinus</taxon>
    </lineage>
</organism>
<dbReference type="InterPro" id="IPR018484">
    <property type="entry name" value="FGGY_N"/>
</dbReference>
<evidence type="ECO:0000256" key="1">
    <source>
        <dbReference type="ARBA" id="ARBA00009156"/>
    </source>
</evidence>
<evidence type="ECO:0000313" key="6">
    <source>
        <dbReference type="Proteomes" id="UP000186102"/>
    </source>
</evidence>
<evidence type="ECO:0000259" key="4">
    <source>
        <dbReference type="Pfam" id="PF00370"/>
    </source>
</evidence>
<protein>
    <submittedName>
        <fullName evidence="5">Glycerol kinase</fullName>
    </submittedName>
</protein>
<keyword evidence="2" id="KW-0808">Transferase</keyword>
<gene>
    <name evidence="5" type="ORF">DSOL_0052</name>
</gene>
<dbReference type="Gene3D" id="3.30.420.40">
    <property type="match status" value="1"/>
</dbReference>
<sequence>MKKYVMALDQGTTSCRAILFDKESKIVGVTQKEFTQIYPKAGWVEHDAEEI</sequence>
<comment type="similarity">
    <text evidence="1">Belongs to the FGGY kinase family.</text>
</comment>
<comment type="caution">
    <text evidence="5">The sequence shown here is derived from an EMBL/GenBank/DDBJ whole genome shotgun (WGS) entry which is preliminary data.</text>
</comment>
<dbReference type="AlphaFoldDB" id="A0A1Q8R2R4"/>
<feature type="domain" description="Carbohydrate kinase FGGY N-terminal" evidence="4">
    <location>
        <begin position="4"/>
        <end position="51"/>
    </location>
</feature>
<accession>A0A1Q8R2R4</accession>
<dbReference type="EMBL" id="MLBF01000001">
    <property type="protein sequence ID" value="OLN33874.1"/>
    <property type="molecule type" value="Genomic_DNA"/>
</dbReference>
<keyword evidence="3 5" id="KW-0418">Kinase</keyword>
<dbReference type="STRING" id="1888891.DSOL_0052"/>
<dbReference type="GO" id="GO:0005829">
    <property type="term" value="C:cytosol"/>
    <property type="evidence" value="ECO:0007669"/>
    <property type="project" value="TreeGrafter"/>
</dbReference>
<evidence type="ECO:0000256" key="3">
    <source>
        <dbReference type="ARBA" id="ARBA00022777"/>
    </source>
</evidence>
<dbReference type="PANTHER" id="PTHR10196:SF69">
    <property type="entry name" value="GLYCEROL KINASE"/>
    <property type="match status" value="1"/>
</dbReference>
<name>A0A1Q8R2R4_9FIRM</name>